<keyword evidence="2" id="KW-0489">Methyltransferase</keyword>
<evidence type="ECO:0000313" key="2">
    <source>
        <dbReference type="EMBL" id="RIY03363.1"/>
    </source>
</evidence>
<dbReference type="Pfam" id="PF01022">
    <property type="entry name" value="HTH_5"/>
    <property type="match status" value="1"/>
</dbReference>
<keyword evidence="3" id="KW-1185">Reference proteome</keyword>
<dbReference type="Gene3D" id="3.40.50.150">
    <property type="entry name" value="Vaccinia Virus protein VP39"/>
    <property type="match status" value="1"/>
</dbReference>
<dbReference type="CDD" id="cd00090">
    <property type="entry name" value="HTH_ARSR"/>
    <property type="match status" value="1"/>
</dbReference>
<feature type="domain" description="HTH arsR-type" evidence="1">
    <location>
        <begin position="1"/>
        <end position="94"/>
    </location>
</feature>
<keyword evidence="2" id="KW-0808">Transferase</keyword>
<name>A0A3A1WQL5_9HYPH</name>
<dbReference type="InterPro" id="IPR050508">
    <property type="entry name" value="Methyltransf_Superfamily"/>
</dbReference>
<dbReference type="RefSeq" id="WP_119538021.1">
    <property type="nucleotide sequence ID" value="NZ_QYRN01000001.1"/>
</dbReference>
<dbReference type="PRINTS" id="PR00778">
    <property type="entry name" value="HTHARSR"/>
</dbReference>
<dbReference type="GO" id="GO:0008757">
    <property type="term" value="F:S-adenosylmethionine-dependent methyltransferase activity"/>
    <property type="evidence" value="ECO:0007669"/>
    <property type="project" value="InterPro"/>
</dbReference>
<dbReference type="GO" id="GO:0003700">
    <property type="term" value="F:DNA-binding transcription factor activity"/>
    <property type="evidence" value="ECO:0007669"/>
    <property type="project" value="InterPro"/>
</dbReference>
<dbReference type="CDD" id="cd02440">
    <property type="entry name" value="AdoMet_MTases"/>
    <property type="match status" value="1"/>
</dbReference>
<dbReference type="InterPro" id="IPR036388">
    <property type="entry name" value="WH-like_DNA-bd_sf"/>
</dbReference>
<dbReference type="PANTHER" id="PTHR42912:SF93">
    <property type="entry name" value="N6-ADENOSINE-METHYLTRANSFERASE TMT1A"/>
    <property type="match status" value="1"/>
</dbReference>
<dbReference type="AlphaFoldDB" id="A0A3A1WQL5"/>
<dbReference type="Proteomes" id="UP000265750">
    <property type="component" value="Unassembled WGS sequence"/>
</dbReference>
<dbReference type="SMART" id="SM00418">
    <property type="entry name" value="HTH_ARSR"/>
    <property type="match status" value="1"/>
</dbReference>
<accession>A0A3A1WQL5</accession>
<dbReference type="SUPFAM" id="SSF46785">
    <property type="entry name" value="Winged helix' DNA-binding domain"/>
    <property type="match status" value="1"/>
</dbReference>
<dbReference type="NCBIfam" id="NF033788">
    <property type="entry name" value="HTH_metalloreg"/>
    <property type="match status" value="1"/>
</dbReference>
<dbReference type="Gene3D" id="1.10.10.10">
    <property type="entry name" value="Winged helix-like DNA-binding domain superfamily/Winged helix DNA-binding domain"/>
    <property type="match status" value="1"/>
</dbReference>
<dbReference type="GO" id="GO:0032259">
    <property type="term" value="P:methylation"/>
    <property type="evidence" value="ECO:0007669"/>
    <property type="project" value="UniProtKB-KW"/>
</dbReference>
<sequence length="335" mass="36019">MQASFDAAVEMLKALAEPTRFRLVLLVSDQDLTVSDLTAILGQSQPRISRHLKLLVEGGIVERHQEGAWAYFRLSAEPLAGRLVQALKASLGDGDGALARDAERLAQVRRERAKRAASYFARNAAQWDRLRSLHVPDAEVERALLAALAPAGRFDAHLDVGTGTGRMLELLAPVCDRAIGIDASREMLAIARAKLDAAGITRSTVRQGDVYRLPTPRGGFDLVTLHQVLHYLDDPAAAVRECADALRPGGRLAVVDFAPHSLEFLRAEHAHLRLGFSEASLRQLMRGAGLDVESLDILPPLDGEANGLTVTVIVGRRPPAAPIDSADAASAPLVS</sequence>
<dbReference type="OrthoDB" id="9789575at2"/>
<dbReference type="EMBL" id="QYRN01000001">
    <property type="protein sequence ID" value="RIY03363.1"/>
    <property type="molecule type" value="Genomic_DNA"/>
</dbReference>
<dbReference type="PANTHER" id="PTHR42912">
    <property type="entry name" value="METHYLTRANSFERASE"/>
    <property type="match status" value="1"/>
</dbReference>
<dbReference type="PROSITE" id="PS50987">
    <property type="entry name" value="HTH_ARSR_2"/>
    <property type="match status" value="1"/>
</dbReference>
<dbReference type="InterPro" id="IPR011991">
    <property type="entry name" value="ArsR-like_HTH"/>
</dbReference>
<dbReference type="InterPro" id="IPR029063">
    <property type="entry name" value="SAM-dependent_MTases_sf"/>
</dbReference>
<comment type="caution">
    <text evidence="2">The sequence shown here is derived from an EMBL/GenBank/DDBJ whole genome shotgun (WGS) entry which is preliminary data.</text>
</comment>
<protein>
    <submittedName>
        <fullName evidence="2">Methyltransferase domain-containing protein</fullName>
    </submittedName>
</protein>
<dbReference type="Pfam" id="PF08241">
    <property type="entry name" value="Methyltransf_11"/>
    <property type="match status" value="1"/>
</dbReference>
<evidence type="ECO:0000313" key="3">
    <source>
        <dbReference type="Proteomes" id="UP000265750"/>
    </source>
</evidence>
<reference evidence="3" key="1">
    <citation type="submission" date="2018-09" db="EMBL/GenBank/DDBJ databases">
        <authorList>
            <person name="Tuo L."/>
        </authorList>
    </citation>
    <scope>NUCLEOTIDE SEQUENCE [LARGE SCALE GENOMIC DNA]</scope>
    <source>
        <strain evidence="3">M2BS4Y-1</strain>
    </source>
</reference>
<organism evidence="2 3">
    <name type="scientific">Aureimonas flava</name>
    <dbReference type="NCBI Taxonomy" id="2320271"/>
    <lineage>
        <taxon>Bacteria</taxon>
        <taxon>Pseudomonadati</taxon>
        <taxon>Pseudomonadota</taxon>
        <taxon>Alphaproteobacteria</taxon>
        <taxon>Hyphomicrobiales</taxon>
        <taxon>Aurantimonadaceae</taxon>
        <taxon>Aureimonas</taxon>
    </lineage>
</organism>
<proteinExistence type="predicted"/>
<dbReference type="InterPro" id="IPR036390">
    <property type="entry name" value="WH_DNA-bd_sf"/>
</dbReference>
<dbReference type="SUPFAM" id="SSF53335">
    <property type="entry name" value="S-adenosyl-L-methionine-dependent methyltransferases"/>
    <property type="match status" value="1"/>
</dbReference>
<gene>
    <name evidence="2" type="ORF">D3218_00930</name>
</gene>
<dbReference type="InterPro" id="IPR001845">
    <property type="entry name" value="HTH_ArsR_DNA-bd_dom"/>
</dbReference>
<dbReference type="InterPro" id="IPR013216">
    <property type="entry name" value="Methyltransf_11"/>
</dbReference>
<evidence type="ECO:0000259" key="1">
    <source>
        <dbReference type="PROSITE" id="PS50987"/>
    </source>
</evidence>